<comment type="function">
    <text evidence="6">Acts as a tumor suppressor; induces growth arrest at G(1)/S checkpoint and apoptosis via RB1-dependent and p53/TP53- and NF-kappa-B-independent mechanisms. Modulates expression of genes involved in the regulation of proliferation, cell cycle and apoptosis.</text>
</comment>
<evidence type="ECO:0000256" key="2">
    <source>
        <dbReference type="ARBA" id="ARBA00007216"/>
    </source>
</evidence>
<dbReference type="SMART" id="SM01396">
    <property type="entry name" value="BC10"/>
    <property type="match status" value="1"/>
</dbReference>
<dbReference type="EMBL" id="JAUCMV010000001">
    <property type="protein sequence ID" value="KAK0425597.1"/>
    <property type="molecule type" value="Genomic_DNA"/>
</dbReference>
<dbReference type="PANTHER" id="PTHR13259">
    <property type="entry name" value="BLADDER CANCER 10 KD PROTEIN HOMOLOG"/>
    <property type="match status" value="1"/>
</dbReference>
<comment type="subcellular location">
    <subcellularLocation>
        <location evidence="1">Membrane</location>
    </subcellularLocation>
</comment>
<evidence type="ECO:0000256" key="6">
    <source>
        <dbReference type="ARBA" id="ARBA00045856"/>
    </source>
</evidence>
<evidence type="ECO:0008006" key="9">
    <source>
        <dbReference type="Google" id="ProtNLM"/>
    </source>
</evidence>
<proteinExistence type="inferred from homology"/>
<dbReference type="Proteomes" id="UP001175271">
    <property type="component" value="Unassembled WGS sequence"/>
</dbReference>
<gene>
    <name evidence="7" type="ORF">QR680_009279</name>
</gene>
<dbReference type="InterPro" id="IPR009598">
    <property type="entry name" value="BCALP"/>
</dbReference>
<keyword evidence="3" id="KW-0812">Transmembrane</keyword>
<accession>A0AA39M950</accession>
<organism evidence="7 8">
    <name type="scientific">Steinernema hermaphroditum</name>
    <dbReference type="NCBI Taxonomy" id="289476"/>
    <lineage>
        <taxon>Eukaryota</taxon>
        <taxon>Metazoa</taxon>
        <taxon>Ecdysozoa</taxon>
        <taxon>Nematoda</taxon>
        <taxon>Chromadorea</taxon>
        <taxon>Rhabditida</taxon>
        <taxon>Tylenchina</taxon>
        <taxon>Panagrolaimomorpha</taxon>
        <taxon>Strongyloidoidea</taxon>
        <taxon>Steinernematidae</taxon>
        <taxon>Steinernema</taxon>
    </lineage>
</organism>
<evidence type="ECO:0000313" key="7">
    <source>
        <dbReference type="EMBL" id="KAK0425597.1"/>
    </source>
</evidence>
<name>A0AA39M950_9BILA</name>
<protein>
    <recommendedName>
        <fullName evidence="9">Bladder cancer-associated protein</fullName>
    </recommendedName>
</protein>
<evidence type="ECO:0000313" key="8">
    <source>
        <dbReference type="Proteomes" id="UP001175271"/>
    </source>
</evidence>
<dbReference type="PANTHER" id="PTHR13259:SF1">
    <property type="entry name" value="BLADDER CANCER-ASSOCIATED PROTEIN"/>
    <property type="match status" value="1"/>
</dbReference>
<evidence type="ECO:0000256" key="3">
    <source>
        <dbReference type="ARBA" id="ARBA00022692"/>
    </source>
</evidence>
<keyword evidence="4" id="KW-1133">Transmembrane helix</keyword>
<reference evidence="7" key="1">
    <citation type="submission" date="2023-06" db="EMBL/GenBank/DDBJ databases">
        <title>Genomic analysis of the entomopathogenic nematode Steinernema hermaphroditum.</title>
        <authorList>
            <person name="Schwarz E.M."/>
            <person name="Heppert J.K."/>
            <person name="Baniya A."/>
            <person name="Schwartz H.T."/>
            <person name="Tan C.-H."/>
            <person name="Antoshechkin I."/>
            <person name="Sternberg P.W."/>
            <person name="Goodrich-Blair H."/>
            <person name="Dillman A.R."/>
        </authorList>
    </citation>
    <scope>NUCLEOTIDE SEQUENCE</scope>
    <source>
        <strain evidence="7">PS9179</strain>
        <tissue evidence="7">Whole animal</tissue>
    </source>
</reference>
<dbReference type="AlphaFoldDB" id="A0AA39M950"/>
<sequence>MYCLQWLLPVLLIPKHFWNPCYLPDQTLILWTWVATFFIDRRPCYVCSFLFIVAVLVMYCNDGDSFPFWPSCETVFNGEMCRYVLEELGHPFR</sequence>
<keyword evidence="8" id="KW-1185">Reference proteome</keyword>
<keyword evidence="5" id="KW-0472">Membrane</keyword>
<comment type="caution">
    <text evidence="7">The sequence shown here is derived from an EMBL/GenBank/DDBJ whole genome shotgun (WGS) entry which is preliminary data.</text>
</comment>
<dbReference type="GO" id="GO:0016020">
    <property type="term" value="C:membrane"/>
    <property type="evidence" value="ECO:0007669"/>
    <property type="project" value="UniProtKB-SubCell"/>
</dbReference>
<comment type="similarity">
    <text evidence="2">Belongs to the BLCAP family.</text>
</comment>
<dbReference type="Pfam" id="PF06726">
    <property type="entry name" value="BC10"/>
    <property type="match status" value="1"/>
</dbReference>
<evidence type="ECO:0000256" key="4">
    <source>
        <dbReference type="ARBA" id="ARBA00022989"/>
    </source>
</evidence>
<evidence type="ECO:0000256" key="1">
    <source>
        <dbReference type="ARBA" id="ARBA00004370"/>
    </source>
</evidence>
<evidence type="ECO:0000256" key="5">
    <source>
        <dbReference type="ARBA" id="ARBA00023136"/>
    </source>
</evidence>